<name>A0A7T4QYL4_9GAMM</name>
<gene>
    <name evidence="1" type="ORF">I6N98_12365</name>
</gene>
<dbReference type="EMBL" id="CP066167">
    <property type="protein sequence ID" value="QQD17156.1"/>
    <property type="molecule type" value="Genomic_DNA"/>
</dbReference>
<dbReference type="RefSeq" id="WP_198568658.1">
    <property type="nucleotide sequence ID" value="NZ_CP066167.1"/>
</dbReference>
<reference evidence="1 2" key="1">
    <citation type="submission" date="2020-12" db="EMBL/GenBank/DDBJ databases">
        <authorList>
            <person name="Shan Y."/>
        </authorList>
    </citation>
    <scope>NUCLEOTIDE SEQUENCE [LARGE SCALE GENOMIC DNA]</scope>
    <source>
        <strain evidence="2">csc3.9</strain>
    </source>
</reference>
<dbReference type="KEGG" id="snan:I6N98_12365"/>
<dbReference type="GO" id="GO:0016874">
    <property type="term" value="F:ligase activity"/>
    <property type="evidence" value="ECO:0007669"/>
    <property type="project" value="UniProtKB-KW"/>
</dbReference>
<accession>A0A7T4QYL4</accession>
<sequence>MTDMRHYRKSLWPLPPIMESEAGKERRVGVEIEFTGLDMDPIADIIIDHIGGSVSKKSDFDYRIKDTALGDFVVELDSAYIKRMSQERYEAEESNELEEFAEAIVGLVAKQLVPFEVVSPPIAVSDLWQLEDLFVALRLAGAKGTEASTKNAFGLHLNPEVPSCDATTVRRYIQAFLCLYEWIKVRSNVAISRRITPYIDPFKRDYVKHALADDYQPDMDQLIDDYIHFNPTRNRALDMLPLFAHIDEPRLRAKIDDPRVNARPTLHYRLPNSQIDNTQWALVHAWRDYLQVDALANDPERLERVRRAYCAYLDKTTNLLFGDWPEDVSRWLLPELL</sequence>
<organism evidence="1 2">
    <name type="scientific">Spongiibacter nanhainus</name>
    <dbReference type="NCBI Taxonomy" id="2794344"/>
    <lineage>
        <taxon>Bacteria</taxon>
        <taxon>Pseudomonadati</taxon>
        <taxon>Pseudomonadota</taxon>
        <taxon>Gammaproteobacteria</taxon>
        <taxon>Cellvibrionales</taxon>
        <taxon>Spongiibacteraceae</taxon>
        <taxon>Spongiibacter</taxon>
    </lineage>
</organism>
<proteinExistence type="predicted"/>
<keyword evidence="2" id="KW-1185">Reference proteome</keyword>
<dbReference type="AlphaFoldDB" id="A0A7T4QYL4"/>
<evidence type="ECO:0000313" key="2">
    <source>
        <dbReference type="Proteomes" id="UP000596063"/>
    </source>
</evidence>
<dbReference type="Proteomes" id="UP000596063">
    <property type="component" value="Chromosome"/>
</dbReference>
<keyword evidence="1" id="KW-0436">Ligase</keyword>
<evidence type="ECO:0000313" key="1">
    <source>
        <dbReference type="EMBL" id="QQD17156.1"/>
    </source>
</evidence>
<dbReference type="Pfam" id="PF12224">
    <property type="entry name" value="Amidoligase_2"/>
    <property type="match status" value="1"/>
</dbReference>
<protein>
    <submittedName>
        <fullName evidence="1">Amidoligase family protein</fullName>
    </submittedName>
</protein>
<dbReference type="InterPro" id="IPR022025">
    <property type="entry name" value="Amidoligase_2"/>
</dbReference>